<sequence length="122" mass="14072">MSTWRRKAMACLPGLKKEIEVNDFSIYDFFIELLPATIAAHRVNDTVRLTAYYAFSEWCFRQKAKDLWNAAAVAFYEHLGDQPETLGAMPQWVPASIYNDIRGLLALRLDHAVMKELDKAYK</sequence>
<dbReference type="OrthoDB" id="7063661at2"/>
<dbReference type="InterPro" id="IPR056091">
    <property type="entry name" value="DUF7674"/>
</dbReference>
<dbReference type="RefSeq" id="WP_123847805.1">
    <property type="nucleotide sequence ID" value="NZ_RPDH01000002.1"/>
</dbReference>
<feature type="domain" description="DUF7674" evidence="1">
    <location>
        <begin position="11"/>
        <end position="99"/>
    </location>
</feature>
<evidence type="ECO:0000259" key="1">
    <source>
        <dbReference type="Pfam" id="PF24722"/>
    </source>
</evidence>
<comment type="caution">
    <text evidence="2">The sequence shown here is derived from an EMBL/GenBank/DDBJ whole genome shotgun (WGS) entry which is preliminary data.</text>
</comment>
<evidence type="ECO:0000313" key="3">
    <source>
        <dbReference type="Proteomes" id="UP000278351"/>
    </source>
</evidence>
<accession>A0A3N4PYQ5</accession>
<keyword evidence="3" id="KW-1185">Reference proteome</keyword>
<evidence type="ECO:0000313" key="2">
    <source>
        <dbReference type="EMBL" id="RPE08810.1"/>
    </source>
</evidence>
<protein>
    <recommendedName>
        <fullName evidence="1">DUF7674 domain-containing protein</fullName>
    </recommendedName>
</protein>
<dbReference type="Pfam" id="PF24722">
    <property type="entry name" value="DUF7674"/>
    <property type="match status" value="1"/>
</dbReference>
<dbReference type="AlphaFoldDB" id="A0A3N4PYQ5"/>
<dbReference type="Proteomes" id="UP000278351">
    <property type="component" value="Unassembled WGS sequence"/>
</dbReference>
<reference evidence="2 3" key="1">
    <citation type="submission" date="2018-11" db="EMBL/GenBank/DDBJ databases">
        <title>Chitinophaga lutea sp.nov., isolate from arsenic contaminated soil.</title>
        <authorList>
            <person name="Zong Y."/>
        </authorList>
    </citation>
    <scope>NUCLEOTIDE SEQUENCE [LARGE SCALE GENOMIC DNA]</scope>
    <source>
        <strain evidence="2 3">ZY74</strain>
    </source>
</reference>
<gene>
    <name evidence="2" type="ORF">EGT74_17420</name>
</gene>
<organism evidence="2 3">
    <name type="scientific">Chitinophaga lutea</name>
    <dbReference type="NCBI Taxonomy" id="2488634"/>
    <lineage>
        <taxon>Bacteria</taxon>
        <taxon>Pseudomonadati</taxon>
        <taxon>Bacteroidota</taxon>
        <taxon>Chitinophagia</taxon>
        <taxon>Chitinophagales</taxon>
        <taxon>Chitinophagaceae</taxon>
        <taxon>Chitinophaga</taxon>
    </lineage>
</organism>
<proteinExistence type="predicted"/>
<name>A0A3N4PYQ5_9BACT</name>
<dbReference type="EMBL" id="RPDH01000002">
    <property type="protein sequence ID" value="RPE08810.1"/>
    <property type="molecule type" value="Genomic_DNA"/>
</dbReference>